<dbReference type="eggNOG" id="COG1269">
    <property type="taxonomic scope" value="Bacteria"/>
</dbReference>
<keyword evidence="7 8" id="KW-0472">Membrane</keyword>
<dbReference type="RefSeq" id="WP_012040449.1">
    <property type="nucleotide sequence ID" value="NC_009484.1"/>
</dbReference>
<keyword evidence="2" id="KW-1003">Cell membrane</keyword>
<feature type="transmembrane region" description="Helical" evidence="8">
    <location>
        <begin position="123"/>
        <end position="141"/>
    </location>
</feature>
<evidence type="ECO:0000256" key="7">
    <source>
        <dbReference type="ARBA" id="ARBA00023136"/>
    </source>
</evidence>
<gene>
    <name evidence="9" type="ordered locus">Acry_2971</name>
</gene>
<feature type="transmembrane region" description="Helical" evidence="8">
    <location>
        <begin position="97"/>
        <end position="116"/>
    </location>
</feature>
<sequence>MSASWRRAGLALALGIVGFGIVFAHEAEAAYGVWWASTAYNHCFLILPIALYLLWERRAGFAALEPAAEPRAALLAVPFALAWFVAQRLGIMEGRQLAAMGILQCLLLGVLGRSVYWHFRAPFWYLVFLVPFGSFLVAPLQRFTAEFAAAGLSLLGIAHYLHGTTIEIAAGAFRIARACAGLRFLIAAIAFAVLYALVIFRSTGRRLAFIAVCLVVPVIANGFRALGIIWLGYAEGSAKAAATDHVLYGYIFFSIVLFVIILLGLPFREDHALPAVVPGAPAPAARGTSLVAALAVLAVSLAGPAVAFALDRQARQTVVVPPARLAGWRAVPTPSGGLPAGAIRRDFVDPDGFRATIVAFPPGTAPEPIFDLRRRLGLFNLREVHLGLIRATGSGTPNWQLAVSKNGHRMAASDLVIDGRLTLGSLVTRLYMLDDLFAARDAQLVVVVTAPRGGLPTVAALRHVLASPALTPPALGKIARAAANR</sequence>
<evidence type="ECO:0000256" key="1">
    <source>
        <dbReference type="ARBA" id="ARBA00004651"/>
    </source>
</evidence>
<evidence type="ECO:0000256" key="4">
    <source>
        <dbReference type="ARBA" id="ARBA00022692"/>
    </source>
</evidence>
<name>A5G2S9_ACICJ</name>
<evidence type="ECO:0000256" key="8">
    <source>
        <dbReference type="SAM" id="Phobius"/>
    </source>
</evidence>
<keyword evidence="3" id="KW-0645">Protease</keyword>
<evidence type="ECO:0000313" key="9">
    <source>
        <dbReference type="EMBL" id="ABQ32161.1"/>
    </source>
</evidence>
<reference evidence="9 10" key="1">
    <citation type="submission" date="2007-05" db="EMBL/GenBank/DDBJ databases">
        <title>Complete sequence of chromosome of Acidiphilium cryptum JF-5.</title>
        <authorList>
            <consortium name="US DOE Joint Genome Institute"/>
            <person name="Copeland A."/>
            <person name="Lucas S."/>
            <person name="Lapidus A."/>
            <person name="Barry K."/>
            <person name="Detter J.C."/>
            <person name="Glavina del Rio T."/>
            <person name="Hammon N."/>
            <person name="Israni S."/>
            <person name="Dalin E."/>
            <person name="Tice H."/>
            <person name="Pitluck S."/>
            <person name="Sims D."/>
            <person name="Brettin T."/>
            <person name="Bruce D."/>
            <person name="Han C."/>
            <person name="Schmutz J."/>
            <person name="Larimer F."/>
            <person name="Land M."/>
            <person name="Hauser L."/>
            <person name="Kyrpides N."/>
            <person name="Kim E."/>
            <person name="Magnuson T."/>
            <person name="Richardson P."/>
        </authorList>
    </citation>
    <scope>NUCLEOTIDE SEQUENCE [LARGE SCALE GENOMIC DNA]</scope>
    <source>
        <strain evidence="9 10">JF-5</strain>
    </source>
</reference>
<feature type="transmembrane region" description="Helical" evidence="8">
    <location>
        <begin position="34"/>
        <end position="55"/>
    </location>
</feature>
<protein>
    <submittedName>
        <fullName evidence="9">Eight transmembrane protein EpsH</fullName>
    </submittedName>
</protein>
<dbReference type="InterPro" id="IPR026392">
    <property type="entry name" value="Exo/Archaeosortase_dom"/>
</dbReference>
<dbReference type="NCBIfam" id="TIGR04178">
    <property type="entry name" value="exo_archaeo"/>
    <property type="match status" value="1"/>
</dbReference>
<dbReference type="NCBIfam" id="TIGR02602">
    <property type="entry name" value="8TM_EpsH"/>
    <property type="match status" value="1"/>
</dbReference>
<dbReference type="AlphaFoldDB" id="A5G2S9"/>
<dbReference type="EMBL" id="CP000697">
    <property type="protein sequence ID" value="ABQ32161.1"/>
    <property type="molecule type" value="Genomic_DNA"/>
</dbReference>
<feature type="transmembrane region" description="Helical" evidence="8">
    <location>
        <begin position="67"/>
        <end position="85"/>
    </location>
</feature>
<evidence type="ECO:0000256" key="2">
    <source>
        <dbReference type="ARBA" id="ARBA00022475"/>
    </source>
</evidence>
<proteinExistence type="predicted"/>
<dbReference type="GO" id="GO:0006508">
    <property type="term" value="P:proteolysis"/>
    <property type="evidence" value="ECO:0007669"/>
    <property type="project" value="UniProtKB-KW"/>
</dbReference>
<feature type="transmembrane region" description="Helical" evidence="8">
    <location>
        <begin position="287"/>
        <end position="310"/>
    </location>
</feature>
<evidence type="ECO:0000256" key="3">
    <source>
        <dbReference type="ARBA" id="ARBA00022670"/>
    </source>
</evidence>
<dbReference type="NCBIfam" id="TIGR03109">
    <property type="entry name" value="exosort_XrtA"/>
    <property type="match status" value="1"/>
</dbReference>
<dbReference type="InterPro" id="IPR019127">
    <property type="entry name" value="Exosortase"/>
</dbReference>
<accession>A5G2S9</accession>
<feature type="transmembrane region" description="Helical" evidence="8">
    <location>
        <begin position="246"/>
        <end position="267"/>
    </location>
</feature>
<dbReference type="GO" id="GO:0008233">
    <property type="term" value="F:peptidase activity"/>
    <property type="evidence" value="ECO:0007669"/>
    <property type="project" value="UniProtKB-KW"/>
</dbReference>
<organism evidence="9 10">
    <name type="scientific">Acidiphilium cryptum (strain JF-5)</name>
    <dbReference type="NCBI Taxonomy" id="349163"/>
    <lineage>
        <taxon>Bacteria</taxon>
        <taxon>Pseudomonadati</taxon>
        <taxon>Pseudomonadota</taxon>
        <taxon>Alphaproteobacteria</taxon>
        <taxon>Acetobacterales</taxon>
        <taxon>Acidocellaceae</taxon>
        <taxon>Acidiphilium</taxon>
    </lineage>
</organism>
<dbReference type="Proteomes" id="UP000000245">
    <property type="component" value="Chromosome"/>
</dbReference>
<dbReference type="InterPro" id="IPR017540">
    <property type="entry name" value="Exosortase-1"/>
</dbReference>
<dbReference type="KEGG" id="acr:Acry_2971"/>
<dbReference type="STRING" id="349163.Acry_2971"/>
<keyword evidence="6 8" id="KW-1133">Transmembrane helix</keyword>
<evidence type="ECO:0000256" key="6">
    <source>
        <dbReference type="ARBA" id="ARBA00022989"/>
    </source>
</evidence>
<evidence type="ECO:0000313" key="10">
    <source>
        <dbReference type="Proteomes" id="UP000000245"/>
    </source>
</evidence>
<dbReference type="Pfam" id="PF09721">
    <property type="entry name" value="Exosortase_EpsH"/>
    <property type="match status" value="1"/>
</dbReference>
<evidence type="ECO:0000256" key="5">
    <source>
        <dbReference type="ARBA" id="ARBA00022801"/>
    </source>
</evidence>
<keyword evidence="4 8" id="KW-0812">Transmembrane</keyword>
<feature type="transmembrane region" description="Helical" evidence="8">
    <location>
        <begin position="147"/>
        <end position="170"/>
    </location>
</feature>
<feature type="transmembrane region" description="Helical" evidence="8">
    <location>
        <begin position="182"/>
        <end position="201"/>
    </location>
</feature>
<dbReference type="GO" id="GO:0005886">
    <property type="term" value="C:plasma membrane"/>
    <property type="evidence" value="ECO:0007669"/>
    <property type="project" value="UniProtKB-SubCell"/>
</dbReference>
<dbReference type="InterPro" id="IPR013426">
    <property type="entry name" value="EpsH-like"/>
</dbReference>
<dbReference type="HOGENOM" id="CLU_039817_1_0_5"/>
<keyword evidence="5" id="KW-0378">Hydrolase</keyword>
<comment type="subcellular location">
    <subcellularLocation>
        <location evidence="1">Cell membrane</location>
        <topology evidence="1">Multi-pass membrane protein</topology>
    </subcellularLocation>
</comment>
<feature type="transmembrane region" description="Helical" evidence="8">
    <location>
        <begin position="207"/>
        <end position="234"/>
    </location>
</feature>
<keyword evidence="10" id="KW-1185">Reference proteome</keyword>